<comment type="caution">
    <text evidence="6">The sequence shown here is derived from an EMBL/GenBank/DDBJ whole genome shotgun (WGS) entry which is preliminary data.</text>
</comment>
<keyword evidence="2" id="KW-0469">Meiosis</keyword>
<dbReference type="PANTHER" id="PTHR21166:SF2">
    <property type="entry name" value="CELL DIVISION CONTROL PROTEIN 24 OB DOMAIN-CONTAINING PROTEIN-RELATED"/>
    <property type="match status" value="1"/>
</dbReference>
<keyword evidence="7" id="KW-1185">Reference proteome</keyword>
<reference evidence="6 7" key="1">
    <citation type="journal article" date="2021" name="BMC Biol.">
        <title>Horizontally acquired antibacterial genes associated with adaptive radiation of ladybird beetles.</title>
        <authorList>
            <person name="Li H.S."/>
            <person name="Tang X.F."/>
            <person name="Huang Y.H."/>
            <person name="Xu Z.Y."/>
            <person name="Chen M.L."/>
            <person name="Du X.Y."/>
            <person name="Qiu B.Y."/>
            <person name="Chen P.T."/>
            <person name="Zhang W."/>
            <person name="Slipinski A."/>
            <person name="Escalona H.E."/>
            <person name="Waterhouse R.M."/>
            <person name="Zwick A."/>
            <person name="Pang H."/>
        </authorList>
    </citation>
    <scope>NUCLEOTIDE SEQUENCE [LARGE SCALE GENOMIC DNA]</scope>
    <source>
        <strain evidence="6">SYSU2018</strain>
    </source>
</reference>
<accession>A0ABD2NMH9</accession>
<sequence length="469" mass="52608">MNNDSIVLQRVTLKILEPTIFNALIVGVIIAKQDPRQFADSKNPDAGSSRAVLNFTFRDSPQDFINVTYWSTSEKIMDIDANFHIGDVVELVRPQIIIRKYNDHSEQFRPKVTSPYSLTMNDSSNILLHDGAQLKLYKDLLRLPTKPPGFVPIRDIHNGGLSLKDTYADILGAIAHIGNMRTVKLKNGGEASLIEIILFDQTNPGIRITIWNREYINKASNWEPRKTILFVTDVKIDWSAYHNAVVAKFTNRSILTENPISQEAENLAKFAQHAPLQVPSFIDQIAVNLTDVELIQNVMSIQQVQNKLNLSKDSPNVQFTALIYAVVTQLDLDGLGRLISRKCGHCKSLIKTTNPSDKCENTMCPVGQNTEFVEPDVSFDIRMSISDHTGSLSDCRLSGKAAEKILGCSVQEFLQTSADERAKLKWKYLLERCAIRVVVFSINNQRPIISVQGCSIPDSLEIAQRIPVY</sequence>
<evidence type="ECO:0000259" key="5">
    <source>
        <dbReference type="Pfam" id="PF24903"/>
    </source>
</evidence>
<evidence type="ECO:0000256" key="3">
    <source>
        <dbReference type="ARBA" id="ARBA00038329"/>
    </source>
</evidence>
<feature type="domain" description="Replication protein A OB" evidence="4">
    <location>
        <begin position="164"/>
        <end position="236"/>
    </location>
</feature>
<evidence type="ECO:0000259" key="4">
    <source>
        <dbReference type="Pfam" id="PF16900"/>
    </source>
</evidence>
<dbReference type="GO" id="GO:0051321">
    <property type="term" value="P:meiotic cell cycle"/>
    <property type="evidence" value="ECO:0007669"/>
    <property type="project" value="UniProtKB-KW"/>
</dbReference>
<dbReference type="InterPro" id="IPR056880">
    <property type="entry name" value="OB_MEIOB_N"/>
</dbReference>
<proteinExistence type="inferred from homology"/>
<dbReference type="InterPro" id="IPR031657">
    <property type="entry name" value="REPA_OB_2"/>
</dbReference>
<evidence type="ECO:0000256" key="1">
    <source>
        <dbReference type="ARBA" id="ARBA00023125"/>
    </source>
</evidence>
<gene>
    <name evidence="6" type="ORF">HHI36_017454</name>
</gene>
<keyword evidence="1" id="KW-0238">DNA-binding</keyword>
<organism evidence="6 7">
    <name type="scientific">Cryptolaemus montrouzieri</name>
    <dbReference type="NCBI Taxonomy" id="559131"/>
    <lineage>
        <taxon>Eukaryota</taxon>
        <taxon>Metazoa</taxon>
        <taxon>Ecdysozoa</taxon>
        <taxon>Arthropoda</taxon>
        <taxon>Hexapoda</taxon>
        <taxon>Insecta</taxon>
        <taxon>Pterygota</taxon>
        <taxon>Neoptera</taxon>
        <taxon>Endopterygota</taxon>
        <taxon>Coleoptera</taxon>
        <taxon>Polyphaga</taxon>
        <taxon>Cucujiformia</taxon>
        <taxon>Coccinelloidea</taxon>
        <taxon>Coccinellidae</taxon>
        <taxon>Scymninae</taxon>
        <taxon>Scymnini</taxon>
        <taxon>Cryptolaemus</taxon>
    </lineage>
</organism>
<feature type="domain" description="MEIOB-like N-terminal" evidence="5">
    <location>
        <begin position="9"/>
        <end position="146"/>
    </location>
</feature>
<evidence type="ECO:0000313" key="7">
    <source>
        <dbReference type="Proteomes" id="UP001516400"/>
    </source>
</evidence>
<protein>
    <recommendedName>
        <fullName evidence="8">Meiosis-specific with OB domain-containing protein</fullName>
    </recommendedName>
</protein>
<dbReference type="Proteomes" id="UP001516400">
    <property type="component" value="Unassembled WGS sequence"/>
</dbReference>
<dbReference type="SUPFAM" id="SSF50249">
    <property type="entry name" value="Nucleic acid-binding proteins"/>
    <property type="match status" value="2"/>
</dbReference>
<dbReference type="InterPro" id="IPR052469">
    <property type="entry name" value="MEIOB"/>
</dbReference>
<comment type="similarity">
    <text evidence="3">Belongs to the MEIOB family.</text>
</comment>
<dbReference type="AlphaFoldDB" id="A0ABD2NMH9"/>
<dbReference type="PANTHER" id="PTHR21166">
    <property type="entry name" value="CELL DIVISION CONTROL PROTEIN 24 OB DOMAIN-CONTAINING PROTEIN-RELATED"/>
    <property type="match status" value="1"/>
</dbReference>
<dbReference type="Gene3D" id="2.40.50.140">
    <property type="entry name" value="Nucleic acid-binding proteins"/>
    <property type="match status" value="3"/>
</dbReference>
<dbReference type="EMBL" id="JABFTP020000124">
    <property type="protein sequence ID" value="KAL3279948.1"/>
    <property type="molecule type" value="Genomic_DNA"/>
</dbReference>
<dbReference type="GO" id="GO:0003677">
    <property type="term" value="F:DNA binding"/>
    <property type="evidence" value="ECO:0007669"/>
    <property type="project" value="UniProtKB-KW"/>
</dbReference>
<evidence type="ECO:0008006" key="8">
    <source>
        <dbReference type="Google" id="ProtNLM"/>
    </source>
</evidence>
<name>A0ABD2NMH9_9CUCU</name>
<dbReference type="Pfam" id="PF24903">
    <property type="entry name" value="OB_MEIOB_N"/>
    <property type="match status" value="1"/>
</dbReference>
<evidence type="ECO:0000256" key="2">
    <source>
        <dbReference type="ARBA" id="ARBA00023254"/>
    </source>
</evidence>
<dbReference type="Pfam" id="PF16900">
    <property type="entry name" value="REPA_OB_2"/>
    <property type="match status" value="1"/>
</dbReference>
<dbReference type="InterPro" id="IPR012340">
    <property type="entry name" value="NA-bd_OB-fold"/>
</dbReference>
<evidence type="ECO:0000313" key="6">
    <source>
        <dbReference type="EMBL" id="KAL3279948.1"/>
    </source>
</evidence>